<comment type="similarity">
    <text evidence="2">Belongs to the UDP-glycosyltransferase family.</text>
</comment>
<dbReference type="EC" id="2.4.1.350" evidence="5"/>
<dbReference type="SUPFAM" id="SSF53756">
    <property type="entry name" value="UDP-Glycosyltransferase/glycogen phosphorylase"/>
    <property type="match status" value="1"/>
</dbReference>
<dbReference type="InterPro" id="IPR002213">
    <property type="entry name" value="UDP_glucos_trans"/>
</dbReference>
<dbReference type="CDD" id="cd03784">
    <property type="entry name" value="GT1_Gtf-like"/>
    <property type="match status" value="1"/>
</dbReference>
<evidence type="ECO:0000256" key="6">
    <source>
        <dbReference type="ARBA" id="ARBA00074737"/>
    </source>
</evidence>
<dbReference type="RefSeq" id="XP_022147212.1">
    <property type="nucleotide sequence ID" value="XM_022291520.1"/>
</dbReference>
<dbReference type="GeneID" id="111016218"/>
<protein>
    <recommendedName>
        <fullName evidence="6">Mogroside I-E synthase</fullName>
        <ecNumber evidence="5">2.4.1.350</ecNumber>
    </recommendedName>
</protein>
<name>A0A6J1D1R7_MOMCH</name>
<evidence type="ECO:0000256" key="3">
    <source>
        <dbReference type="ARBA" id="ARBA00022679"/>
    </source>
</evidence>
<evidence type="ECO:0000256" key="5">
    <source>
        <dbReference type="ARBA" id="ARBA00066953"/>
    </source>
</evidence>
<dbReference type="Gene3D" id="3.40.50.2000">
    <property type="entry name" value="Glycogen Phosphorylase B"/>
    <property type="match status" value="2"/>
</dbReference>
<reference evidence="8" key="1">
    <citation type="submission" date="2025-08" db="UniProtKB">
        <authorList>
            <consortium name="RefSeq"/>
        </authorList>
    </citation>
    <scope>IDENTIFICATION</scope>
    <source>
        <strain evidence="8">OHB3-1</strain>
    </source>
</reference>
<dbReference type="Proteomes" id="UP000504603">
    <property type="component" value="Unplaced"/>
</dbReference>
<dbReference type="OrthoDB" id="5835829at2759"/>
<organism evidence="7 8">
    <name type="scientific">Momordica charantia</name>
    <name type="common">Bitter gourd</name>
    <name type="synonym">Balsam pear</name>
    <dbReference type="NCBI Taxonomy" id="3673"/>
    <lineage>
        <taxon>Eukaryota</taxon>
        <taxon>Viridiplantae</taxon>
        <taxon>Streptophyta</taxon>
        <taxon>Embryophyta</taxon>
        <taxon>Tracheophyta</taxon>
        <taxon>Spermatophyta</taxon>
        <taxon>Magnoliopsida</taxon>
        <taxon>eudicotyledons</taxon>
        <taxon>Gunneridae</taxon>
        <taxon>Pentapetalae</taxon>
        <taxon>rosids</taxon>
        <taxon>fabids</taxon>
        <taxon>Cucurbitales</taxon>
        <taxon>Cucurbitaceae</taxon>
        <taxon>Momordiceae</taxon>
        <taxon>Momordica</taxon>
    </lineage>
</organism>
<keyword evidence="3" id="KW-0808">Transferase</keyword>
<evidence type="ECO:0000256" key="2">
    <source>
        <dbReference type="ARBA" id="ARBA00009995"/>
    </source>
</evidence>
<proteinExistence type="inferred from homology"/>
<evidence type="ECO:0000313" key="8">
    <source>
        <dbReference type="RefSeq" id="XP_022147212.1"/>
    </source>
</evidence>
<evidence type="ECO:0000313" key="7">
    <source>
        <dbReference type="Proteomes" id="UP000504603"/>
    </source>
</evidence>
<dbReference type="GO" id="GO:0080044">
    <property type="term" value="F:quercetin 7-O-glucosyltransferase activity"/>
    <property type="evidence" value="ECO:0007669"/>
    <property type="project" value="TreeGrafter"/>
</dbReference>
<comment type="catalytic activity">
    <reaction evidence="4">
        <text>mogrol + UDP-alpha-D-glucose = mogroside IE + UDP + H(+)</text>
        <dbReference type="Rhea" id="RHEA:52044"/>
        <dbReference type="ChEBI" id="CHEBI:15378"/>
        <dbReference type="ChEBI" id="CHEBI:58223"/>
        <dbReference type="ChEBI" id="CHEBI:58885"/>
        <dbReference type="ChEBI" id="CHEBI:138974"/>
        <dbReference type="ChEBI" id="CHEBI:138975"/>
        <dbReference type="EC" id="2.4.1.350"/>
    </reaction>
    <physiologicalReaction direction="left-to-right" evidence="4">
        <dbReference type="Rhea" id="RHEA:52045"/>
    </physiologicalReaction>
</comment>
<comment type="pathway">
    <text evidence="1">Secondary metabolite biosynthesis; terpenoid biosynthesis.</text>
</comment>
<evidence type="ECO:0000256" key="4">
    <source>
        <dbReference type="ARBA" id="ARBA00050692"/>
    </source>
</evidence>
<dbReference type="AlphaFoldDB" id="A0A6J1D1R7"/>
<dbReference type="FunFam" id="3.40.50.2000:FF:000019">
    <property type="entry name" value="Glycosyltransferase"/>
    <property type="match status" value="1"/>
</dbReference>
<dbReference type="PANTHER" id="PTHR11926:SF870">
    <property type="entry name" value="UDP-GLYCOSYLTRANSFERASE 75B1"/>
    <property type="match status" value="1"/>
</dbReference>
<dbReference type="GO" id="GO:0080043">
    <property type="term" value="F:quercetin 3-O-glucosyltransferase activity"/>
    <property type="evidence" value="ECO:0007669"/>
    <property type="project" value="TreeGrafter"/>
</dbReference>
<keyword evidence="7" id="KW-1185">Reference proteome</keyword>
<sequence length="456" mass="50787">MRNHHFLLISFPALGHINPSLQLADRLINLGVHVTFATTAAAIRRINQTQPPPPTLSLATISDGSDHQTTFQLDADDPTHYFSNLSRHGSQSLSHLITAMSDQDRPITFVIYSQLLTWAADVAATLDIPSALFFVQPATLLTLYHHYFHGHADKLLLLQHNPSSCVKLPGLPLLSPNDIPSFFYPSSPYAFVLPLLKNQLEFLHKQRHPKVLLNTFEELEEEALGVVNEFKMVAVGPLVPSTTSDSFVDTKDCCCCIEWLNSKAESSVVYVSFGSMCVLSDEQEAEIMDALVGSGYNFLWVKRCGENNNEEEEVRELLGGRGKIVRWCNQVQVLNHSSLGCFVTHCGWNSTLENLVYGVPVVAFPQQIDQTTNAKLVEDVWRTGVRVKPNTEGIVGREEIRRCLDIVMGDREVKKRGEIEGNVKKLKELAIGAIGEGGSSYLNLQTFVKEIDEGRF</sequence>
<evidence type="ECO:0000256" key="1">
    <source>
        <dbReference type="ARBA" id="ARBA00004721"/>
    </source>
</evidence>
<gene>
    <name evidence="8" type="primary">LOC111016218</name>
</gene>
<dbReference type="KEGG" id="mcha:111016218"/>
<accession>A0A6J1D1R7</accession>
<dbReference type="PANTHER" id="PTHR11926">
    <property type="entry name" value="GLUCOSYL/GLUCURONOSYL TRANSFERASES"/>
    <property type="match status" value="1"/>
</dbReference>
<dbReference type="Pfam" id="PF00201">
    <property type="entry name" value="UDPGT"/>
    <property type="match status" value="1"/>
</dbReference>